<evidence type="ECO:0000313" key="2">
    <source>
        <dbReference type="EMBL" id="WPY00933.1"/>
    </source>
</evidence>
<dbReference type="EMBL" id="CP112932">
    <property type="protein sequence ID" value="WPY00933.1"/>
    <property type="molecule type" value="Genomic_DNA"/>
</dbReference>
<protein>
    <recommendedName>
        <fullName evidence="1">UPF0246 protein Trichorick_00823</fullName>
    </recommendedName>
</protein>
<proteinExistence type="inferred from homology"/>
<comment type="similarity">
    <text evidence="1">Belongs to the UPF0246 family.</text>
</comment>
<name>A0ABZ0USD6_9RICK</name>
<dbReference type="RefSeq" id="WP_323737756.1">
    <property type="nucleotide sequence ID" value="NZ_CP112932.1"/>
</dbReference>
<dbReference type="Pfam" id="PF03883">
    <property type="entry name" value="H2O2_YaaD"/>
    <property type="match status" value="1"/>
</dbReference>
<gene>
    <name evidence="2" type="ORF">Trichorick_00823</name>
</gene>
<dbReference type="InterPro" id="IPR005583">
    <property type="entry name" value="YaaA"/>
</dbReference>
<sequence>MISIISPAKSLDWKSAVKLSIGTEPLFTEQTTELVEIIQQLSVSQLQKLMNVSDKIAELNYRRFSDFADLPVKQAIFAYDGDLYKKIDKSAIRVAQADFLQQHIFIISGLYGVLRPLDYIKPYRLEMSQQLPGTNLYDFWRTIITEHINLSLKQHQTPYLINLSSMEYANVIDKNLLIYPMINIYFKEEHNGKLRIIGLNAKKARGLMVDFIIKNSIDTTEMLKTFIGGGYQFNVHASSEFDWVFIKK</sequence>
<dbReference type="Proteomes" id="UP001326613">
    <property type="component" value="Chromosome"/>
</dbReference>
<dbReference type="PANTHER" id="PTHR30283">
    <property type="entry name" value="PEROXIDE STRESS RESPONSE PROTEIN YAAA"/>
    <property type="match status" value="1"/>
</dbReference>
<dbReference type="HAMAP" id="MF_00652">
    <property type="entry name" value="UPF0246"/>
    <property type="match status" value="1"/>
</dbReference>
<dbReference type="PANTHER" id="PTHR30283:SF4">
    <property type="entry name" value="PEROXIDE STRESS RESISTANCE PROTEIN YAAA"/>
    <property type="match status" value="1"/>
</dbReference>
<reference evidence="2 3" key="1">
    <citation type="submission" date="2022-10" db="EMBL/GenBank/DDBJ databases">
        <title>Host association and intracellularity evolved multiple times independently in the Rickettsiales.</title>
        <authorList>
            <person name="Castelli M."/>
            <person name="Nardi T."/>
            <person name="Gammuto L."/>
            <person name="Bellinzona G."/>
            <person name="Sabaneyeva E."/>
            <person name="Potekhin A."/>
            <person name="Serra V."/>
            <person name="Petroni G."/>
            <person name="Sassera D."/>
        </authorList>
    </citation>
    <scope>NUCLEOTIDE SEQUENCE [LARGE SCALE GENOMIC DNA]</scope>
    <source>
        <strain evidence="2 3">Kr 154-4</strain>
    </source>
</reference>
<organism evidence="2 3">
    <name type="scientific">Candidatus Trichorickettsia mobilis</name>
    <dbReference type="NCBI Taxonomy" id="1346319"/>
    <lineage>
        <taxon>Bacteria</taxon>
        <taxon>Pseudomonadati</taxon>
        <taxon>Pseudomonadota</taxon>
        <taxon>Alphaproteobacteria</taxon>
        <taxon>Rickettsiales</taxon>
        <taxon>Rickettsiaceae</taxon>
        <taxon>Rickettsieae</taxon>
        <taxon>Candidatus Trichorickettsia</taxon>
    </lineage>
</organism>
<accession>A0ABZ0USD6</accession>
<evidence type="ECO:0000256" key="1">
    <source>
        <dbReference type="HAMAP-Rule" id="MF_00652"/>
    </source>
</evidence>
<keyword evidence="3" id="KW-1185">Reference proteome</keyword>
<evidence type="ECO:0000313" key="3">
    <source>
        <dbReference type="Proteomes" id="UP001326613"/>
    </source>
</evidence>